<dbReference type="InterPro" id="IPR011547">
    <property type="entry name" value="SLC26A/SulP_dom"/>
</dbReference>
<name>A0AAF3EP06_9BILA</name>
<feature type="compositionally biased region" description="Acidic residues" evidence="5">
    <location>
        <begin position="28"/>
        <end position="39"/>
    </location>
</feature>
<dbReference type="InterPro" id="IPR001902">
    <property type="entry name" value="SLC26A/SulP_fam"/>
</dbReference>
<evidence type="ECO:0000259" key="7">
    <source>
        <dbReference type="PROSITE" id="PS50801"/>
    </source>
</evidence>
<evidence type="ECO:0000256" key="4">
    <source>
        <dbReference type="ARBA" id="ARBA00023136"/>
    </source>
</evidence>
<evidence type="ECO:0000313" key="8">
    <source>
        <dbReference type="Proteomes" id="UP000887575"/>
    </source>
</evidence>
<dbReference type="AlphaFoldDB" id="A0AAF3EP06"/>
<feature type="transmembrane region" description="Helical" evidence="6">
    <location>
        <begin position="323"/>
        <end position="344"/>
    </location>
</feature>
<feature type="transmembrane region" description="Helical" evidence="6">
    <location>
        <begin position="507"/>
        <end position="532"/>
    </location>
</feature>
<feature type="transmembrane region" description="Helical" evidence="6">
    <location>
        <begin position="470"/>
        <end position="487"/>
    </location>
</feature>
<accession>A0AAF3EP06</accession>
<feature type="transmembrane region" description="Helical" evidence="6">
    <location>
        <begin position="208"/>
        <end position="231"/>
    </location>
</feature>
<feature type="domain" description="STAS" evidence="7">
    <location>
        <begin position="560"/>
        <end position="685"/>
    </location>
</feature>
<keyword evidence="8" id="KW-1185">Reference proteome</keyword>
<dbReference type="WBParaSite" id="MBELARI_LOCUS15714">
    <property type="protein sequence ID" value="MBELARI_LOCUS15714"/>
    <property type="gene ID" value="MBELARI_LOCUS15714"/>
</dbReference>
<dbReference type="InterPro" id="IPR036513">
    <property type="entry name" value="STAS_dom_sf"/>
</dbReference>
<dbReference type="GO" id="GO:0055085">
    <property type="term" value="P:transmembrane transport"/>
    <property type="evidence" value="ECO:0007669"/>
    <property type="project" value="InterPro"/>
</dbReference>
<protein>
    <recommendedName>
        <fullName evidence="7">STAS domain-containing protein</fullName>
    </recommendedName>
</protein>
<dbReference type="SUPFAM" id="SSF52091">
    <property type="entry name" value="SpoIIaa-like"/>
    <property type="match status" value="1"/>
</dbReference>
<evidence type="ECO:0000256" key="2">
    <source>
        <dbReference type="ARBA" id="ARBA00022692"/>
    </source>
</evidence>
<evidence type="ECO:0000256" key="1">
    <source>
        <dbReference type="ARBA" id="ARBA00004141"/>
    </source>
</evidence>
<reference evidence="9" key="1">
    <citation type="submission" date="2024-02" db="UniProtKB">
        <authorList>
            <consortium name="WormBaseParasite"/>
        </authorList>
    </citation>
    <scope>IDENTIFICATION</scope>
</reference>
<feature type="transmembrane region" description="Helical" evidence="6">
    <location>
        <begin position="291"/>
        <end position="311"/>
    </location>
</feature>
<keyword evidence="3 6" id="KW-1133">Transmembrane helix</keyword>
<sequence length="715" mass="79562">MLEKKLSKALDELMDKATSVKFAQFNDESSEGNSEDTNSDDGSMGQKILELQKVNRPPMNQEQFDQKFAYVRPKSESQLKRSMKKYFRRYQAPFTSLYAFNKFLKSTIPILDWLPNYSIREDLFYDIVGGITLGVMHIPQGIAYSSLAGLPPVNGLYTSLFPVLVYMFFGTSRQCSVGSFAVVALMTGGAVKSVVADHSEYIGHEAQITAMLCMQVGLIQFLVGFVGLSFITTYFSDEVVSGFTTGAAIHVFSLQLKDIFGIHLNKTDGISYLPQMYVELFRKIGEGDTNWVTVGMAACTIVLLLIGREILNPLLQKKCKLPVPIPFEILMVIFGTLFSALFHLHSKHDVKIVNHIPSDIPPPAIPHFSLFVDLVKAAIPIAVVNIAVHISLAKMFAKKFNYKVDANQEFYAMGLTGIISGFFPVFPPACSMARTVVNANTGTRTQLSALISSAVILFVILFAGPWLRTLPMCVLAAIIAVALKSLLEKFGSVPALWKVSKIDCSIWIVACVATIFIDVTYGLITGIIYALFTTIIREQWPRWHVLANIGGNFDYRDAERYRDAFFFNGTCILRFDSPLLFTNVNRFKDTVNKMVQALDNQISTIECDEKPIRNVIVDCSGFAFIDLMGVNTLKDVFVEMEERGVKMYIAAAKAPLREMFESGDLYKFVPKSAFYPTIFDAVAFATKSSQAGGGIYLSRTPTYSFVNELAHTTDE</sequence>
<feature type="transmembrane region" description="Helical" evidence="6">
    <location>
        <begin position="409"/>
        <end position="426"/>
    </location>
</feature>
<organism evidence="8 9">
    <name type="scientific">Mesorhabditis belari</name>
    <dbReference type="NCBI Taxonomy" id="2138241"/>
    <lineage>
        <taxon>Eukaryota</taxon>
        <taxon>Metazoa</taxon>
        <taxon>Ecdysozoa</taxon>
        <taxon>Nematoda</taxon>
        <taxon>Chromadorea</taxon>
        <taxon>Rhabditida</taxon>
        <taxon>Rhabditina</taxon>
        <taxon>Rhabditomorpha</taxon>
        <taxon>Rhabditoidea</taxon>
        <taxon>Rhabditidae</taxon>
        <taxon>Mesorhabditinae</taxon>
        <taxon>Mesorhabditis</taxon>
    </lineage>
</organism>
<feature type="region of interest" description="Disordered" evidence="5">
    <location>
        <begin position="24"/>
        <end position="45"/>
    </location>
</feature>
<dbReference type="Pfam" id="PF01740">
    <property type="entry name" value="STAS"/>
    <property type="match status" value="1"/>
</dbReference>
<dbReference type="CDD" id="cd07042">
    <property type="entry name" value="STAS_SulP_like_sulfate_transporter"/>
    <property type="match status" value="1"/>
</dbReference>
<evidence type="ECO:0000256" key="5">
    <source>
        <dbReference type="SAM" id="MobiDB-lite"/>
    </source>
</evidence>
<dbReference type="InterPro" id="IPR002645">
    <property type="entry name" value="STAS_dom"/>
</dbReference>
<dbReference type="PANTHER" id="PTHR11814">
    <property type="entry name" value="SULFATE TRANSPORTER"/>
    <property type="match status" value="1"/>
</dbReference>
<dbReference type="Pfam" id="PF00916">
    <property type="entry name" value="Sulfate_transp"/>
    <property type="match status" value="1"/>
</dbReference>
<keyword evidence="2 6" id="KW-0812">Transmembrane</keyword>
<feature type="transmembrane region" description="Helical" evidence="6">
    <location>
        <begin position="446"/>
        <end position="463"/>
    </location>
</feature>
<keyword evidence="4 6" id="KW-0472">Membrane</keyword>
<proteinExistence type="predicted"/>
<evidence type="ECO:0000313" key="9">
    <source>
        <dbReference type="WBParaSite" id="MBELARI_LOCUS15714"/>
    </source>
</evidence>
<dbReference type="NCBIfam" id="TIGR00815">
    <property type="entry name" value="sulP"/>
    <property type="match status" value="1"/>
</dbReference>
<evidence type="ECO:0000256" key="3">
    <source>
        <dbReference type="ARBA" id="ARBA00022989"/>
    </source>
</evidence>
<feature type="transmembrane region" description="Helical" evidence="6">
    <location>
        <begin position="364"/>
        <end position="388"/>
    </location>
</feature>
<dbReference type="PROSITE" id="PS50801">
    <property type="entry name" value="STAS"/>
    <property type="match status" value="1"/>
</dbReference>
<dbReference type="Gene3D" id="3.30.750.24">
    <property type="entry name" value="STAS domain"/>
    <property type="match status" value="1"/>
</dbReference>
<comment type="subcellular location">
    <subcellularLocation>
        <location evidence="1">Membrane</location>
        <topology evidence="1">Multi-pass membrane protein</topology>
    </subcellularLocation>
</comment>
<dbReference type="GO" id="GO:0016020">
    <property type="term" value="C:membrane"/>
    <property type="evidence" value="ECO:0007669"/>
    <property type="project" value="UniProtKB-SubCell"/>
</dbReference>
<dbReference type="Proteomes" id="UP000887575">
    <property type="component" value="Unassembled WGS sequence"/>
</dbReference>
<evidence type="ECO:0000256" key="6">
    <source>
        <dbReference type="SAM" id="Phobius"/>
    </source>
</evidence>